<keyword evidence="5" id="KW-0812">Transmembrane</keyword>
<dbReference type="PANTHER" id="PTHR22838">
    <property type="entry name" value="WD REPEAT PROTEIN 26-RELATED"/>
    <property type="match status" value="1"/>
</dbReference>
<dbReference type="Gene3D" id="2.130.10.10">
    <property type="entry name" value="YVTN repeat-like/Quinoprotein amine dehydrogenase"/>
    <property type="match status" value="2"/>
</dbReference>
<evidence type="ECO:0000256" key="1">
    <source>
        <dbReference type="ARBA" id="ARBA00022574"/>
    </source>
</evidence>
<keyword evidence="5" id="KW-0472">Membrane</keyword>
<feature type="region of interest" description="Disordered" evidence="4">
    <location>
        <begin position="967"/>
        <end position="987"/>
    </location>
</feature>
<dbReference type="PANTHER" id="PTHR22838:SF0">
    <property type="entry name" value="WD REPEAT-CONTAINING PROTEIN 26"/>
    <property type="match status" value="1"/>
</dbReference>
<evidence type="ECO:0000256" key="2">
    <source>
        <dbReference type="ARBA" id="ARBA00022737"/>
    </source>
</evidence>
<dbReference type="InterPro" id="IPR051350">
    <property type="entry name" value="WD_repeat-ST_regulator"/>
</dbReference>
<name>A0A9P5N085_9AGAM</name>
<keyword evidence="1 3" id="KW-0853">WD repeat</keyword>
<feature type="transmembrane region" description="Helical" evidence="5">
    <location>
        <begin position="401"/>
        <end position="425"/>
    </location>
</feature>
<feature type="repeat" description="WD" evidence="3">
    <location>
        <begin position="643"/>
        <end position="675"/>
    </location>
</feature>
<feature type="transmembrane region" description="Helical" evidence="5">
    <location>
        <begin position="327"/>
        <end position="348"/>
    </location>
</feature>
<dbReference type="Pfam" id="PF00400">
    <property type="entry name" value="WD40"/>
    <property type="match status" value="3"/>
</dbReference>
<keyword evidence="7" id="KW-1185">Reference proteome</keyword>
<proteinExistence type="predicted"/>
<sequence>MPTPIPVSSVMPSYIPDLNAVPTPGSKTALSGDSRRRQALMMLLDVLGGLTTDEVPLTGGRGHRTGPEDEREVPSADEHVHQLGAESFGRFQRRVNNFDKELRNFSYAARQLGSSVAILSSAFHLRERVAQITWLFRENAADLFPRKVSHQSLEPGVKPDVLPKRKRARSKAPPHVRRPLVLEKLDPEEFPGQLGLFARDVITFLHCLNEFPEFTDEALNASILAFEGDLKYWASCLKAYEGQFRYPSVQRYLHDLVSEIGEHIESITSSLSIFVEIGVPTIRFAQEHGAANLLNLSTVATFFSAVTASTLQYTFDSHGTRLQDAVNAFWFTSMVFSIAAAVNSLLGLTWKQAMYRSPGHRVPWWVLIWIKRSPLVFLVLSVACFSVGFVLFAYSSQQNPIVSLITTVFTAFSSFGLAAVSAWFASERWIFSRHKGKKWLQDSLDDWWDAVMSIPPFHQSLDCLHVLGHWIASIPRHMRAAATRVGSAVTPVLHHRPTGLLDSSSSENSLPNAPSPGPVVAIPQGSRRDSEITFSAPPVCLTPEPKSIQDSSVSTLPSEKSRGATGTSTAPSPSRGRFVQAVRNVIKMQQTTAPFSQLTRSLSPTLLIPDGMRRQVTQPLPVQSSRVAGLVPKLRGLMPTQALEAHQALVRHLQFSPNGKFLATSSWDHTSIIFQTGDPFTHHRTLAHPSGFVSQVTWSPSGNLVLTKLTRSIKVWTEEGVCSKTIDRYRSVQSICWMPGGEAFMSVEGGDVTKLDLTGKVLDSYQFDRLMIHDVVVTPDGERLIGVGTLLSSSDGLQPSRCRAEKRIIAYNLDRKEIENQAPVLHDIRHIALTRCGHFALVSCESKALPQLWRLEMLKDRNKPEAPAASRLSLRHTYVSKSPVDVAGRSNFGGKDDQLVLCAGKAGDIHIWDRESGTLLHHVRAQSLGGGDLTCVAWNPAADPFMFATGSHDGAVCIWSTVSVPAPSRDRRGRSGSVTPLSDTSSQLHLDLESRTEYSAGQQRFGQLLRVEIPHVTESSEDVAGSSSRRTIAFSTPQALGISCRPPTPL</sequence>
<protein>
    <submittedName>
        <fullName evidence="6">WD40 repeat-like protein</fullName>
    </submittedName>
</protein>
<reference evidence="6" key="2">
    <citation type="journal article" date="2020" name="Nat. Commun.">
        <title>Large-scale genome sequencing of mycorrhizal fungi provides insights into the early evolution of symbiotic traits.</title>
        <authorList>
            <person name="Miyauchi S."/>
            <person name="Kiss E."/>
            <person name="Kuo A."/>
            <person name="Drula E."/>
            <person name="Kohler A."/>
            <person name="Sanchez-Garcia M."/>
            <person name="Morin E."/>
            <person name="Andreopoulos B."/>
            <person name="Barry K.W."/>
            <person name="Bonito G."/>
            <person name="Buee M."/>
            <person name="Carver A."/>
            <person name="Chen C."/>
            <person name="Cichocki N."/>
            <person name="Clum A."/>
            <person name="Culley D."/>
            <person name="Crous P.W."/>
            <person name="Fauchery L."/>
            <person name="Girlanda M."/>
            <person name="Hayes R.D."/>
            <person name="Keri Z."/>
            <person name="LaButti K."/>
            <person name="Lipzen A."/>
            <person name="Lombard V."/>
            <person name="Magnuson J."/>
            <person name="Maillard F."/>
            <person name="Murat C."/>
            <person name="Nolan M."/>
            <person name="Ohm R.A."/>
            <person name="Pangilinan J."/>
            <person name="Pereira M.F."/>
            <person name="Perotto S."/>
            <person name="Peter M."/>
            <person name="Pfister S."/>
            <person name="Riley R."/>
            <person name="Sitrit Y."/>
            <person name="Stielow J.B."/>
            <person name="Szollosi G."/>
            <person name="Zifcakova L."/>
            <person name="Stursova M."/>
            <person name="Spatafora J.W."/>
            <person name="Tedersoo L."/>
            <person name="Vaario L.M."/>
            <person name="Yamada A."/>
            <person name="Yan M."/>
            <person name="Wang P."/>
            <person name="Xu J."/>
            <person name="Bruns T."/>
            <person name="Baldrian P."/>
            <person name="Vilgalys R."/>
            <person name="Dunand C."/>
            <person name="Henrissat B."/>
            <person name="Grigoriev I.V."/>
            <person name="Hibbett D."/>
            <person name="Nagy L.G."/>
            <person name="Martin F.M."/>
        </authorList>
    </citation>
    <scope>NUCLEOTIDE SEQUENCE</scope>
    <source>
        <strain evidence="6">Prilba</strain>
    </source>
</reference>
<evidence type="ECO:0000256" key="4">
    <source>
        <dbReference type="SAM" id="MobiDB-lite"/>
    </source>
</evidence>
<evidence type="ECO:0000256" key="5">
    <source>
        <dbReference type="SAM" id="Phobius"/>
    </source>
</evidence>
<gene>
    <name evidence="6" type="ORF">DFH94DRAFT_720790</name>
</gene>
<organism evidence="6 7">
    <name type="scientific">Russula ochroleuca</name>
    <dbReference type="NCBI Taxonomy" id="152965"/>
    <lineage>
        <taxon>Eukaryota</taxon>
        <taxon>Fungi</taxon>
        <taxon>Dikarya</taxon>
        <taxon>Basidiomycota</taxon>
        <taxon>Agaricomycotina</taxon>
        <taxon>Agaricomycetes</taxon>
        <taxon>Russulales</taxon>
        <taxon>Russulaceae</taxon>
        <taxon>Russula</taxon>
    </lineage>
</organism>
<evidence type="ECO:0000313" key="6">
    <source>
        <dbReference type="EMBL" id="KAF8483302.1"/>
    </source>
</evidence>
<dbReference type="EMBL" id="WHVB01000004">
    <property type="protein sequence ID" value="KAF8483302.1"/>
    <property type="molecule type" value="Genomic_DNA"/>
</dbReference>
<feature type="transmembrane region" description="Helical" evidence="5">
    <location>
        <begin position="293"/>
        <end position="315"/>
    </location>
</feature>
<feature type="transmembrane region" description="Helical" evidence="5">
    <location>
        <begin position="375"/>
        <end position="395"/>
    </location>
</feature>
<keyword evidence="5" id="KW-1133">Transmembrane helix</keyword>
<dbReference type="InterPro" id="IPR001680">
    <property type="entry name" value="WD40_rpt"/>
</dbReference>
<reference evidence="6" key="1">
    <citation type="submission" date="2019-10" db="EMBL/GenBank/DDBJ databases">
        <authorList>
            <consortium name="DOE Joint Genome Institute"/>
            <person name="Kuo A."/>
            <person name="Miyauchi S."/>
            <person name="Kiss E."/>
            <person name="Drula E."/>
            <person name="Kohler A."/>
            <person name="Sanchez-Garcia M."/>
            <person name="Andreopoulos B."/>
            <person name="Barry K.W."/>
            <person name="Bonito G."/>
            <person name="Buee M."/>
            <person name="Carver A."/>
            <person name="Chen C."/>
            <person name="Cichocki N."/>
            <person name="Clum A."/>
            <person name="Culley D."/>
            <person name="Crous P.W."/>
            <person name="Fauchery L."/>
            <person name="Girlanda M."/>
            <person name="Hayes R."/>
            <person name="Keri Z."/>
            <person name="LaButti K."/>
            <person name="Lipzen A."/>
            <person name="Lombard V."/>
            <person name="Magnuson J."/>
            <person name="Maillard F."/>
            <person name="Morin E."/>
            <person name="Murat C."/>
            <person name="Nolan M."/>
            <person name="Ohm R."/>
            <person name="Pangilinan J."/>
            <person name="Pereira M."/>
            <person name="Perotto S."/>
            <person name="Peter M."/>
            <person name="Riley R."/>
            <person name="Sitrit Y."/>
            <person name="Stielow B."/>
            <person name="Szollosi G."/>
            <person name="Zifcakova L."/>
            <person name="Stursova M."/>
            <person name="Spatafora J.W."/>
            <person name="Tedersoo L."/>
            <person name="Vaario L.-M."/>
            <person name="Yamada A."/>
            <person name="Yan M."/>
            <person name="Wang P."/>
            <person name="Xu J."/>
            <person name="Bruns T."/>
            <person name="Baldrian P."/>
            <person name="Vilgalys R."/>
            <person name="Henrissat B."/>
            <person name="Grigoriev I.V."/>
            <person name="Hibbett D."/>
            <person name="Nagy L.G."/>
            <person name="Martin F.M."/>
        </authorList>
    </citation>
    <scope>NUCLEOTIDE SEQUENCE</scope>
    <source>
        <strain evidence="6">Prilba</strain>
    </source>
</reference>
<evidence type="ECO:0000313" key="7">
    <source>
        <dbReference type="Proteomes" id="UP000759537"/>
    </source>
</evidence>
<dbReference type="InterPro" id="IPR015943">
    <property type="entry name" value="WD40/YVTN_repeat-like_dom_sf"/>
</dbReference>
<evidence type="ECO:0000256" key="3">
    <source>
        <dbReference type="PROSITE-ProRule" id="PRU00221"/>
    </source>
</evidence>
<accession>A0A9P5N085</accession>
<feature type="compositionally biased region" description="Polar residues" evidence="4">
    <location>
        <begin position="548"/>
        <end position="572"/>
    </location>
</feature>
<feature type="region of interest" description="Disordered" evidence="4">
    <location>
        <begin position="496"/>
        <end position="575"/>
    </location>
</feature>
<keyword evidence="2" id="KW-0677">Repeat</keyword>
<dbReference type="PROSITE" id="PS50082">
    <property type="entry name" value="WD_REPEATS_2"/>
    <property type="match status" value="1"/>
</dbReference>
<dbReference type="Proteomes" id="UP000759537">
    <property type="component" value="Unassembled WGS sequence"/>
</dbReference>
<dbReference type="OrthoDB" id="972532at2759"/>
<dbReference type="AlphaFoldDB" id="A0A9P5N085"/>
<feature type="compositionally biased region" description="Polar residues" evidence="4">
    <location>
        <begin position="501"/>
        <end position="512"/>
    </location>
</feature>
<dbReference type="SUPFAM" id="SSF50978">
    <property type="entry name" value="WD40 repeat-like"/>
    <property type="match status" value="1"/>
</dbReference>
<feature type="compositionally biased region" description="Polar residues" evidence="4">
    <location>
        <begin position="976"/>
        <end position="987"/>
    </location>
</feature>
<dbReference type="InterPro" id="IPR036322">
    <property type="entry name" value="WD40_repeat_dom_sf"/>
</dbReference>
<comment type="caution">
    <text evidence="6">The sequence shown here is derived from an EMBL/GenBank/DDBJ whole genome shotgun (WGS) entry which is preliminary data.</text>
</comment>
<dbReference type="SMART" id="SM00320">
    <property type="entry name" value="WD40"/>
    <property type="match status" value="4"/>
</dbReference>